<evidence type="ECO:0000256" key="1">
    <source>
        <dbReference type="SAM" id="Phobius"/>
    </source>
</evidence>
<sequence>MLQSFLLRQYRRVYRFDNWMRRHFTFTGHLVIAFTIAAAVFGVNTKQSTTYQLFVFLLVLLVLSILNSSFNRLKVTLNRRLPRYGMVGEPLRYTVTLTNLTPRTYGRLALCEQLAEIQPSATQLLKFYQLHQSPWFKQVVNFRRWLRYLAYQRGGVIAETALPDFAQAPLQVQISFTPTRRGTITFTDSYLAKPDLLGLFRRLIVLKARQSCLILPKHYPIKPLTLAGKRKYQAGGVSLANSVGNSSEFMSLRDYQRGDPLNSIHWKSFAKHGKLIVKEYQDEYFVRRALLLDTFAGDAATEQFEAAVSVAASIAVNERQNEALLDLMFVGLQTYCFTAGRGVDQLPHLQEILAAVQPGEQDSFAQLRQAVLARIGLCSSLVCVLMHWDQVRQDFIKQLLSHDLPVAVFLLHDGSLGEQQCANKPEHFYLLDYRRLAEQLAAL</sequence>
<keyword evidence="1" id="KW-0472">Membrane</keyword>
<keyword evidence="1" id="KW-0812">Transmembrane</keyword>
<reference evidence="3 4" key="1">
    <citation type="journal article" date="2019" name="Antonie Van Leeuwenhoek">
        <title>Description of 'Ca. Methylobacter oryzae' KRF1, a novel species from the environmentally important Methylobacter clade 2.</title>
        <authorList>
            <person name="Khatri K."/>
            <person name="Mohite J.A."/>
            <person name="Pandit P.S."/>
            <person name="Bahulikar R."/>
            <person name="Rahalkar M.C."/>
        </authorList>
    </citation>
    <scope>NUCLEOTIDE SEQUENCE [LARGE SCALE GENOMIC DNA]</scope>
    <source>
        <strain evidence="3 4">KRF1</strain>
    </source>
</reference>
<dbReference type="PANTHER" id="PTHR34351:SF1">
    <property type="entry name" value="SLR1927 PROTEIN"/>
    <property type="match status" value="1"/>
</dbReference>
<evidence type="ECO:0000313" key="3">
    <source>
        <dbReference type="EMBL" id="TRW94230.1"/>
    </source>
</evidence>
<accession>A0ABY3C9V8</accession>
<dbReference type="InterPro" id="IPR002881">
    <property type="entry name" value="DUF58"/>
</dbReference>
<evidence type="ECO:0000259" key="2">
    <source>
        <dbReference type="Pfam" id="PF01882"/>
    </source>
</evidence>
<comment type="caution">
    <text evidence="3">The sequence shown here is derived from an EMBL/GenBank/DDBJ whole genome shotgun (WGS) entry which is preliminary data.</text>
</comment>
<keyword evidence="4" id="KW-1185">Reference proteome</keyword>
<dbReference type="PANTHER" id="PTHR34351">
    <property type="entry name" value="SLR1927 PROTEIN-RELATED"/>
    <property type="match status" value="1"/>
</dbReference>
<dbReference type="EMBL" id="RYFG02000100">
    <property type="protein sequence ID" value="TRW94230.1"/>
    <property type="molecule type" value="Genomic_DNA"/>
</dbReference>
<dbReference type="RefSeq" id="WP_127029074.1">
    <property type="nucleotide sequence ID" value="NZ_RYFG02000100.1"/>
</dbReference>
<dbReference type="Pfam" id="PF01882">
    <property type="entry name" value="DUF58"/>
    <property type="match status" value="1"/>
</dbReference>
<protein>
    <submittedName>
        <fullName evidence="3">DUF58 domain-containing protein</fullName>
    </submittedName>
</protein>
<feature type="transmembrane region" description="Helical" evidence="1">
    <location>
        <begin position="21"/>
        <end position="43"/>
    </location>
</feature>
<proteinExistence type="predicted"/>
<keyword evidence="1" id="KW-1133">Transmembrane helix</keyword>
<dbReference type="Proteomes" id="UP000733744">
    <property type="component" value="Unassembled WGS sequence"/>
</dbReference>
<organism evidence="3 4">
    <name type="scientific">Candidatus Methylobacter oryzae</name>
    <dbReference type="NCBI Taxonomy" id="2497749"/>
    <lineage>
        <taxon>Bacteria</taxon>
        <taxon>Pseudomonadati</taxon>
        <taxon>Pseudomonadota</taxon>
        <taxon>Gammaproteobacteria</taxon>
        <taxon>Methylococcales</taxon>
        <taxon>Methylococcaceae</taxon>
        <taxon>Methylobacter</taxon>
    </lineage>
</organism>
<name>A0ABY3C9V8_9GAMM</name>
<feature type="domain" description="DUF58" evidence="2">
    <location>
        <begin position="252"/>
        <end position="362"/>
    </location>
</feature>
<feature type="transmembrane region" description="Helical" evidence="1">
    <location>
        <begin position="49"/>
        <end position="70"/>
    </location>
</feature>
<evidence type="ECO:0000313" key="4">
    <source>
        <dbReference type="Proteomes" id="UP000733744"/>
    </source>
</evidence>
<gene>
    <name evidence="3" type="ORF">EKO24_012330</name>
</gene>